<dbReference type="GO" id="GO:1902201">
    <property type="term" value="P:negative regulation of bacterial-type flagellum-dependent cell motility"/>
    <property type="evidence" value="ECO:0007669"/>
    <property type="project" value="TreeGrafter"/>
</dbReference>
<dbReference type="NCBIfam" id="TIGR00254">
    <property type="entry name" value="GGDEF"/>
    <property type="match status" value="1"/>
</dbReference>
<dbReference type="PANTHER" id="PTHR45138:SF9">
    <property type="entry name" value="DIGUANYLATE CYCLASE DGCM-RELATED"/>
    <property type="match status" value="1"/>
</dbReference>
<gene>
    <name evidence="2" type="ORF">MNBD_GAMMA08-1969</name>
</gene>
<dbReference type="InterPro" id="IPR000160">
    <property type="entry name" value="GGDEF_dom"/>
</dbReference>
<dbReference type="InterPro" id="IPR050469">
    <property type="entry name" value="Diguanylate_Cyclase"/>
</dbReference>
<dbReference type="GO" id="GO:0005886">
    <property type="term" value="C:plasma membrane"/>
    <property type="evidence" value="ECO:0007669"/>
    <property type="project" value="TreeGrafter"/>
</dbReference>
<dbReference type="InterPro" id="IPR043128">
    <property type="entry name" value="Rev_trsase/Diguanyl_cyclase"/>
</dbReference>
<dbReference type="GO" id="GO:0043709">
    <property type="term" value="P:cell adhesion involved in single-species biofilm formation"/>
    <property type="evidence" value="ECO:0007669"/>
    <property type="project" value="TreeGrafter"/>
</dbReference>
<proteinExistence type="predicted"/>
<dbReference type="GO" id="GO:0052621">
    <property type="term" value="F:diguanylate cyclase activity"/>
    <property type="evidence" value="ECO:0007669"/>
    <property type="project" value="TreeGrafter"/>
</dbReference>
<evidence type="ECO:0000259" key="1">
    <source>
        <dbReference type="PROSITE" id="PS50887"/>
    </source>
</evidence>
<dbReference type="EMBL" id="UOFH01000272">
    <property type="protein sequence ID" value="VAW64080.1"/>
    <property type="molecule type" value="Genomic_DNA"/>
</dbReference>
<dbReference type="Pfam" id="PF00990">
    <property type="entry name" value="GGDEF"/>
    <property type="match status" value="1"/>
</dbReference>
<dbReference type="PANTHER" id="PTHR45138">
    <property type="entry name" value="REGULATORY COMPONENTS OF SENSORY TRANSDUCTION SYSTEM"/>
    <property type="match status" value="1"/>
</dbReference>
<protein>
    <recommendedName>
        <fullName evidence="1">GGDEF domain-containing protein</fullName>
    </recommendedName>
</protein>
<sequence>MARYGGEEFAIVLLDTDAENARKLAQVICDAISNLQLTHAESEHGVVTISLGIYSDAPEKTHDSAFMLKHADEELYKAKESGRNKVQLY</sequence>
<accession>A0A3B0XHI7</accession>
<dbReference type="CDD" id="cd01949">
    <property type="entry name" value="GGDEF"/>
    <property type="match status" value="1"/>
</dbReference>
<dbReference type="InterPro" id="IPR029787">
    <property type="entry name" value="Nucleotide_cyclase"/>
</dbReference>
<feature type="domain" description="GGDEF" evidence="1">
    <location>
        <begin position="1"/>
        <end position="89"/>
    </location>
</feature>
<reference evidence="2" key="1">
    <citation type="submission" date="2018-06" db="EMBL/GenBank/DDBJ databases">
        <authorList>
            <person name="Zhirakovskaya E."/>
        </authorList>
    </citation>
    <scope>NUCLEOTIDE SEQUENCE</scope>
</reference>
<dbReference type="Gene3D" id="3.30.70.270">
    <property type="match status" value="1"/>
</dbReference>
<dbReference type="SUPFAM" id="SSF55073">
    <property type="entry name" value="Nucleotide cyclase"/>
    <property type="match status" value="1"/>
</dbReference>
<organism evidence="2">
    <name type="scientific">hydrothermal vent metagenome</name>
    <dbReference type="NCBI Taxonomy" id="652676"/>
    <lineage>
        <taxon>unclassified sequences</taxon>
        <taxon>metagenomes</taxon>
        <taxon>ecological metagenomes</taxon>
    </lineage>
</organism>
<dbReference type="AlphaFoldDB" id="A0A3B0XHI7"/>
<evidence type="ECO:0000313" key="2">
    <source>
        <dbReference type="EMBL" id="VAW64080.1"/>
    </source>
</evidence>
<name>A0A3B0XHI7_9ZZZZ</name>
<dbReference type="PROSITE" id="PS50887">
    <property type="entry name" value="GGDEF"/>
    <property type="match status" value="1"/>
</dbReference>